<name>A0A645BAE5_9ZZZZ</name>
<proteinExistence type="predicted"/>
<organism evidence="1">
    <name type="scientific">bioreactor metagenome</name>
    <dbReference type="NCBI Taxonomy" id="1076179"/>
    <lineage>
        <taxon>unclassified sequences</taxon>
        <taxon>metagenomes</taxon>
        <taxon>ecological metagenomes</taxon>
    </lineage>
</organism>
<accession>A0A645BAE5</accession>
<comment type="caution">
    <text evidence="1">The sequence shown here is derived from an EMBL/GenBank/DDBJ whole genome shotgun (WGS) entry which is preliminary data.</text>
</comment>
<dbReference type="InterPro" id="IPR036291">
    <property type="entry name" value="NAD(P)-bd_dom_sf"/>
</dbReference>
<evidence type="ECO:0000313" key="1">
    <source>
        <dbReference type="EMBL" id="MPM62028.1"/>
    </source>
</evidence>
<sequence length="148" mass="17147">MPLDLWGGRDIGFFRKLRNHETVEVPDCREILLQPGYNWDLASAFVKALEQPEAVPGEIFVISCARAIRLEQYLRCAMNFLNSRSVIRWIDADEFQKSHPEHTGLPFLRQHMCFSVDKARHWLNYVPNCTAESGLKRALSWCIENGQL</sequence>
<reference evidence="1" key="1">
    <citation type="submission" date="2019-08" db="EMBL/GenBank/DDBJ databases">
        <authorList>
            <person name="Kucharzyk K."/>
            <person name="Murdoch R.W."/>
            <person name="Higgins S."/>
            <person name="Loffler F."/>
        </authorList>
    </citation>
    <scope>NUCLEOTIDE SEQUENCE</scope>
</reference>
<protein>
    <recommendedName>
        <fullName evidence="2">NAD-dependent epimerase/dehydratase domain-containing protein</fullName>
    </recommendedName>
</protein>
<dbReference type="SUPFAM" id="SSF51735">
    <property type="entry name" value="NAD(P)-binding Rossmann-fold domains"/>
    <property type="match status" value="1"/>
</dbReference>
<evidence type="ECO:0008006" key="2">
    <source>
        <dbReference type="Google" id="ProtNLM"/>
    </source>
</evidence>
<dbReference type="AlphaFoldDB" id="A0A645BAE5"/>
<gene>
    <name evidence="1" type="ORF">SDC9_108893</name>
</gene>
<dbReference type="EMBL" id="VSSQ01018653">
    <property type="protein sequence ID" value="MPM62028.1"/>
    <property type="molecule type" value="Genomic_DNA"/>
</dbReference>
<dbReference type="Gene3D" id="3.40.50.720">
    <property type="entry name" value="NAD(P)-binding Rossmann-like Domain"/>
    <property type="match status" value="1"/>
</dbReference>